<sequence>MDISFEVADKKFNYRVCAMMIHDGKILAMKDDRSPYYYLPGGRVKISETLESAVVREVEEECQVTPKMIRPLWLNQAFFQEDVDHLTYHEICLYYLVDISHANLMTKGEQFSLQEGNSQHQFRWLSFEELKEAYFYPLFLKEAIYDLPKVLTIRTERE</sequence>
<reference evidence="4 7" key="2">
    <citation type="submission" date="2019-07" db="EMBL/GenBank/DDBJ databases">
        <title>Whole genome shotgun sequence of Halolactibacillus miurensis NBRC 100873.</title>
        <authorList>
            <person name="Hosoyama A."/>
            <person name="Uohara A."/>
            <person name="Ohji S."/>
            <person name="Ichikawa N."/>
        </authorList>
    </citation>
    <scope>NUCLEOTIDE SEQUENCE [LARGE SCALE GENOMIC DNA]</scope>
    <source>
        <strain evidence="4 7">NBRC 100873</strain>
    </source>
</reference>
<keyword evidence="7" id="KW-1185">Reference proteome</keyword>
<dbReference type="AlphaFoldDB" id="A0A1I6UBJ3"/>
<name>A0A1I6UBJ3_9BACI</name>
<protein>
    <submittedName>
        <fullName evidence="5">ADP-ribose pyrophosphatase YjhB, NUDIX family</fullName>
    </submittedName>
    <submittedName>
        <fullName evidence="4">DNA mismatch repair protein MutT</fullName>
    </submittedName>
</protein>
<dbReference type="Pfam" id="PF00293">
    <property type="entry name" value="NUDIX"/>
    <property type="match status" value="1"/>
</dbReference>
<evidence type="ECO:0000313" key="7">
    <source>
        <dbReference type="Proteomes" id="UP000321773"/>
    </source>
</evidence>
<dbReference type="CDD" id="cd04688">
    <property type="entry name" value="NUDIX_Hydrolase"/>
    <property type="match status" value="1"/>
</dbReference>
<proteinExistence type="predicted"/>
<comment type="cofactor">
    <cofactor evidence="1">
        <name>Mg(2+)</name>
        <dbReference type="ChEBI" id="CHEBI:18420"/>
    </cofactor>
</comment>
<dbReference type="Proteomes" id="UP000321773">
    <property type="component" value="Unassembled WGS sequence"/>
</dbReference>
<evidence type="ECO:0000256" key="1">
    <source>
        <dbReference type="ARBA" id="ARBA00001946"/>
    </source>
</evidence>
<reference evidence="5 6" key="1">
    <citation type="submission" date="2016-10" db="EMBL/GenBank/DDBJ databases">
        <authorList>
            <person name="de Groot N.N."/>
        </authorList>
    </citation>
    <scope>NUCLEOTIDE SEQUENCE [LARGE SCALE GENOMIC DNA]</scope>
    <source>
        <strain evidence="5 6">DSM 17074</strain>
    </source>
</reference>
<dbReference type="EMBL" id="FPAI01000024">
    <property type="protein sequence ID" value="SFS98657.1"/>
    <property type="molecule type" value="Genomic_DNA"/>
</dbReference>
<dbReference type="PANTHER" id="PTHR43046">
    <property type="entry name" value="GDP-MANNOSE MANNOSYL HYDROLASE"/>
    <property type="match status" value="1"/>
</dbReference>
<dbReference type="GO" id="GO:0016787">
    <property type="term" value="F:hydrolase activity"/>
    <property type="evidence" value="ECO:0007669"/>
    <property type="project" value="UniProtKB-KW"/>
</dbReference>
<evidence type="ECO:0000313" key="5">
    <source>
        <dbReference type="EMBL" id="SFS98657.1"/>
    </source>
</evidence>
<evidence type="ECO:0000313" key="4">
    <source>
        <dbReference type="EMBL" id="GEM05535.1"/>
    </source>
</evidence>
<evidence type="ECO:0000256" key="2">
    <source>
        <dbReference type="ARBA" id="ARBA00022801"/>
    </source>
</evidence>
<dbReference type="PANTHER" id="PTHR43046:SF14">
    <property type="entry name" value="MUTT_NUDIX FAMILY PROTEIN"/>
    <property type="match status" value="1"/>
</dbReference>
<accession>A0A1I6UBJ3</accession>
<dbReference type="InterPro" id="IPR015797">
    <property type="entry name" value="NUDIX_hydrolase-like_dom_sf"/>
</dbReference>
<evidence type="ECO:0000313" key="6">
    <source>
        <dbReference type="Proteomes" id="UP000199139"/>
    </source>
</evidence>
<dbReference type="RefSeq" id="WP_062323223.1">
    <property type="nucleotide sequence ID" value="NZ_BJWJ01000038.1"/>
</dbReference>
<gene>
    <name evidence="4" type="ORF">HMI01_25230</name>
    <name evidence="5" type="ORF">SAMN05421668_12414</name>
</gene>
<dbReference type="SUPFAM" id="SSF55811">
    <property type="entry name" value="Nudix"/>
    <property type="match status" value="1"/>
</dbReference>
<dbReference type="EMBL" id="BJWJ01000038">
    <property type="protein sequence ID" value="GEM05535.1"/>
    <property type="molecule type" value="Genomic_DNA"/>
</dbReference>
<dbReference type="Gene3D" id="3.90.79.10">
    <property type="entry name" value="Nucleoside Triphosphate Pyrophosphohydrolase"/>
    <property type="match status" value="1"/>
</dbReference>
<dbReference type="STRING" id="306541.SAMN05421668_12414"/>
<keyword evidence="2" id="KW-0378">Hydrolase</keyword>
<evidence type="ECO:0000259" key="3">
    <source>
        <dbReference type="PROSITE" id="PS51462"/>
    </source>
</evidence>
<organism evidence="5 6">
    <name type="scientific">Halolactibacillus miurensis</name>
    <dbReference type="NCBI Taxonomy" id="306541"/>
    <lineage>
        <taxon>Bacteria</taxon>
        <taxon>Bacillati</taxon>
        <taxon>Bacillota</taxon>
        <taxon>Bacilli</taxon>
        <taxon>Bacillales</taxon>
        <taxon>Bacillaceae</taxon>
        <taxon>Halolactibacillus</taxon>
    </lineage>
</organism>
<dbReference type="InterPro" id="IPR000086">
    <property type="entry name" value="NUDIX_hydrolase_dom"/>
</dbReference>
<feature type="domain" description="Nudix hydrolase" evidence="3">
    <location>
        <begin position="11"/>
        <end position="152"/>
    </location>
</feature>
<dbReference type="PROSITE" id="PS51462">
    <property type="entry name" value="NUDIX"/>
    <property type="match status" value="1"/>
</dbReference>
<dbReference type="OrthoDB" id="9804442at2"/>
<dbReference type="Proteomes" id="UP000199139">
    <property type="component" value="Unassembled WGS sequence"/>
</dbReference>